<dbReference type="SMART" id="SM00191">
    <property type="entry name" value="Int_alpha"/>
    <property type="match status" value="5"/>
</dbReference>
<dbReference type="PANTHER" id="PTHR23220:SF118">
    <property type="entry name" value="INTEGRIN ALPHA-X"/>
    <property type="match status" value="1"/>
</dbReference>
<dbReference type="Gene3D" id="2.60.40.1530">
    <property type="entry name" value="ntegrin, alpha v. Chain A, domain 4"/>
    <property type="match status" value="1"/>
</dbReference>
<evidence type="ECO:0000256" key="13">
    <source>
        <dbReference type="ARBA" id="ARBA00023170"/>
    </source>
</evidence>
<keyword evidence="5 16" id="KW-0732">Signal</keyword>
<keyword evidence="12" id="KW-1015">Disulfide bond</keyword>
<evidence type="ECO:0000256" key="7">
    <source>
        <dbReference type="ARBA" id="ARBA00022837"/>
    </source>
</evidence>
<evidence type="ECO:0000313" key="20">
    <source>
        <dbReference type="Proteomes" id="UP000694620"/>
    </source>
</evidence>
<accession>A0A8C4RQ55</accession>
<dbReference type="GO" id="GO:0008305">
    <property type="term" value="C:integrin complex"/>
    <property type="evidence" value="ECO:0007669"/>
    <property type="project" value="InterPro"/>
</dbReference>
<keyword evidence="3 16" id="KW-0812">Transmembrane</keyword>
<dbReference type="PROSITE" id="PS00242">
    <property type="entry name" value="INTEGRIN_ALPHA"/>
    <property type="match status" value="1"/>
</dbReference>
<feature type="repeat" description="FG-GAP" evidence="15">
    <location>
        <begin position="507"/>
        <end position="565"/>
    </location>
</feature>
<evidence type="ECO:0000313" key="19">
    <source>
        <dbReference type="Ensembl" id="ENSECRP00000005955.1"/>
    </source>
</evidence>
<protein>
    <submittedName>
        <fullName evidence="19">Integrin alpha-X-like</fullName>
    </submittedName>
</protein>
<reference evidence="19" key="3">
    <citation type="submission" date="2025-09" db="UniProtKB">
        <authorList>
            <consortium name="Ensembl"/>
        </authorList>
    </citation>
    <scope>IDENTIFICATION</scope>
</reference>
<feature type="transmembrane region" description="Helical" evidence="16">
    <location>
        <begin position="1095"/>
        <end position="1118"/>
    </location>
</feature>
<dbReference type="InterPro" id="IPR013517">
    <property type="entry name" value="FG-GAP"/>
</dbReference>
<sequence>MKVEMRGVVLVCGLFYTTLLSNSFNIDEENPTLFTDIPGGQFGHKVVQFGTEASKSVIVSAPLKDNGTGGLYSCEYDEEKCKPIILQGLNPGIALGLSMATSSGSMGRLLACGPRLSRYCASNSFLNGFCYILNEDLTTFESFRPDLQECRDSGLDAVILFDDSHSISDADFKIMIEFIKNIIRMFNDSKAQVSVAQYSSEARQVFNFKYFQVEKDPEKLMQFAQHSKGDTYTPTAIKFVLDKMFSEDFGMRNESKKLLIVITDGISNDKKLNYKDVIPLAERRHIIRYAIGIGKDFEKHRNDLQIIASSENNIFRVDSFDALTSIQKELGEKIFAIEGSNEKSNFSSFQMELSQGGFSALITEKSMLLGAVGSFDWSGGALERKGKAETFINVSSHDRDMKSSYLGYSVEVVRLKEEEMYAIAAPRYKHKGLVIVFRNKNDTWQRTQGIEGEQLGSYFGAEICSLDVNADGQTDFILIGAPLYYGKGIGGKVSVCSVELTGHLSCNSSLYGSPGNVFGRFGAAISQTADLNGDGLSDIVIGAPLEDDCRGSIYIFHGGMNRIDELYSQKIQGKSIHSNLLFFGHSLHAAGDVTHDGMTDITVGAQDAAVILRSRPIINASVSLTFSPAVIPQRMFHCAGKESKDGEPATTADVCVELEPIYAGNLGSTVGNANVTISLELDPGQLLRSLVFHNDQRSVTWNMSVNGKLCHQQKIFVPNCIMNYSLILVSGNFSIVGLELPEMRHLTPVLTPSCKTNFTEKIELEKVCGEDEICVADLSVFSNFSGSQFLLAHPHFILNLTICLLNSGEDSYRSEVTIFYPAGLTFRKSSVLQSTWRASLDCNTEDLGVISHNGQTTCKVSNPILKEGAKIVLLASFNVAGSSSLRDNVQINVTARSDNDNGSLHDNFASSLIPVKLPINVMVKGMDLTKYLNFTSSSKESKLLQHSYEVRNLGDVDIPVNFTFLVPLSIKPGFTWNVKNQTDPMCVILNDKPTTETKESSTSVNISKVQLPQQCHETLCQRIRCSILLLSKEQPVTFVLSGNITKNIQMNAHKRTVTSYGELSYDNEKFFQYPVEKFNLAVVESELEIFHEVNYAPIILGSTFGGLLLLLLICYGLYKIGFFKRAVNEDLNEDTQVTETEETSQPKVELNGETSL</sequence>
<evidence type="ECO:0000256" key="17">
    <source>
        <dbReference type="SAM" id="MobiDB-lite"/>
    </source>
</evidence>
<comment type="similarity">
    <text evidence="2 16">Belongs to the integrin alpha chain family.</text>
</comment>
<keyword evidence="14" id="KW-0325">Glycoprotein</keyword>
<dbReference type="PRINTS" id="PR00453">
    <property type="entry name" value="VWFADOMAIN"/>
</dbReference>
<evidence type="ECO:0000256" key="2">
    <source>
        <dbReference type="ARBA" id="ARBA00008054"/>
    </source>
</evidence>
<dbReference type="AlphaFoldDB" id="A0A8C4RQ55"/>
<proteinExistence type="inferred from homology"/>
<dbReference type="GeneID" id="114649054"/>
<feature type="signal peptide" evidence="16">
    <location>
        <begin position="1"/>
        <end position="23"/>
    </location>
</feature>
<dbReference type="Gene3D" id="2.60.40.1510">
    <property type="entry name" value="ntegrin, alpha v. Chain A, domain 3"/>
    <property type="match status" value="1"/>
</dbReference>
<evidence type="ECO:0000256" key="16">
    <source>
        <dbReference type="RuleBase" id="RU003762"/>
    </source>
</evidence>
<feature type="region of interest" description="Disordered" evidence="17">
    <location>
        <begin position="1135"/>
        <end position="1156"/>
    </location>
</feature>
<keyword evidence="20" id="KW-1185">Reference proteome</keyword>
<dbReference type="SUPFAM" id="SSF69318">
    <property type="entry name" value="Integrin alpha N-terminal domain"/>
    <property type="match status" value="1"/>
</dbReference>
<feature type="chain" id="PRO_5034443355" evidence="16">
    <location>
        <begin position="24"/>
        <end position="1156"/>
    </location>
</feature>
<reference evidence="19" key="1">
    <citation type="submission" date="2021-06" db="EMBL/GenBank/DDBJ databases">
        <authorList>
            <consortium name="Wellcome Sanger Institute Data Sharing"/>
        </authorList>
    </citation>
    <scope>NUCLEOTIDE SEQUENCE [LARGE SCALE GENOMIC DNA]</scope>
</reference>
<dbReference type="SMART" id="SM00327">
    <property type="entry name" value="VWA"/>
    <property type="match status" value="1"/>
</dbReference>
<comment type="subcellular location">
    <subcellularLocation>
        <location evidence="1 16">Membrane</location>
        <topology evidence="1 16">Single-pass type I membrane protein</topology>
    </subcellularLocation>
</comment>
<keyword evidence="4" id="KW-0479">Metal-binding</keyword>
<name>A0A8C4RQ55_ERPCA</name>
<keyword evidence="7" id="KW-0106">Calcium</keyword>
<evidence type="ECO:0000256" key="9">
    <source>
        <dbReference type="ARBA" id="ARBA00022989"/>
    </source>
</evidence>
<evidence type="ECO:0000256" key="14">
    <source>
        <dbReference type="ARBA" id="ARBA00023180"/>
    </source>
</evidence>
<keyword evidence="9 16" id="KW-1133">Transmembrane helix</keyword>
<evidence type="ECO:0000256" key="15">
    <source>
        <dbReference type="PROSITE-ProRule" id="PRU00803"/>
    </source>
</evidence>
<evidence type="ECO:0000256" key="8">
    <source>
        <dbReference type="ARBA" id="ARBA00022889"/>
    </source>
</evidence>
<dbReference type="OrthoDB" id="5317514at2759"/>
<dbReference type="SUPFAM" id="SSF69179">
    <property type="entry name" value="Integrin domains"/>
    <property type="match status" value="2"/>
</dbReference>
<dbReference type="InterPro" id="IPR013519">
    <property type="entry name" value="Int_alpha_beta-p"/>
</dbReference>
<dbReference type="InterPro" id="IPR018184">
    <property type="entry name" value="Integrin_alpha_C_CS"/>
</dbReference>
<dbReference type="Ensembl" id="ENSECRT00000006054.1">
    <property type="protein sequence ID" value="ENSECRP00000005955.1"/>
    <property type="gene ID" value="ENSECRG00000003982.1"/>
</dbReference>
<dbReference type="InterPro" id="IPR048285">
    <property type="entry name" value="Integrin_alpha_Ig-like_2"/>
</dbReference>
<evidence type="ECO:0000256" key="4">
    <source>
        <dbReference type="ARBA" id="ARBA00022723"/>
    </source>
</evidence>
<dbReference type="GeneTree" id="ENSGT00940000154838"/>
<dbReference type="Pfam" id="PF01839">
    <property type="entry name" value="FG-GAP"/>
    <property type="match status" value="2"/>
</dbReference>
<dbReference type="RefSeq" id="XP_028654302.1">
    <property type="nucleotide sequence ID" value="XM_028798469.2"/>
</dbReference>
<evidence type="ECO:0000256" key="3">
    <source>
        <dbReference type="ARBA" id="ARBA00022692"/>
    </source>
</evidence>
<keyword evidence="8 16" id="KW-0130">Cell adhesion</keyword>
<reference evidence="19" key="2">
    <citation type="submission" date="2025-08" db="UniProtKB">
        <authorList>
            <consortium name="Ensembl"/>
        </authorList>
    </citation>
    <scope>IDENTIFICATION</scope>
</reference>
<dbReference type="GO" id="GO:0005178">
    <property type="term" value="F:integrin binding"/>
    <property type="evidence" value="ECO:0007669"/>
    <property type="project" value="TreeGrafter"/>
</dbReference>
<dbReference type="Gene3D" id="3.40.50.410">
    <property type="entry name" value="von Willebrand factor, type A domain"/>
    <property type="match status" value="1"/>
</dbReference>
<dbReference type="Gene3D" id="2.130.10.130">
    <property type="entry name" value="Integrin alpha, N-terminal"/>
    <property type="match status" value="1"/>
</dbReference>
<keyword evidence="10 16" id="KW-0401">Integrin</keyword>
<dbReference type="GO" id="GO:0098609">
    <property type="term" value="P:cell-cell adhesion"/>
    <property type="evidence" value="ECO:0007669"/>
    <property type="project" value="TreeGrafter"/>
</dbReference>
<feature type="repeat" description="FG-GAP" evidence="15">
    <location>
        <begin position="445"/>
        <end position="505"/>
    </location>
</feature>
<evidence type="ECO:0000259" key="18">
    <source>
        <dbReference type="PROSITE" id="PS50234"/>
    </source>
</evidence>
<dbReference type="GO" id="GO:0007229">
    <property type="term" value="P:integrin-mediated signaling pathway"/>
    <property type="evidence" value="ECO:0007669"/>
    <property type="project" value="UniProtKB-KW"/>
</dbReference>
<keyword evidence="6" id="KW-0677">Repeat</keyword>
<gene>
    <name evidence="19" type="primary">LOC114649054</name>
</gene>
<dbReference type="InterPro" id="IPR032695">
    <property type="entry name" value="Integrin_dom_sf"/>
</dbReference>
<organism evidence="19 20">
    <name type="scientific">Erpetoichthys calabaricus</name>
    <name type="common">Rope fish</name>
    <name type="synonym">Calamoichthys calabaricus</name>
    <dbReference type="NCBI Taxonomy" id="27687"/>
    <lineage>
        <taxon>Eukaryota</taxon>
        <taxon>Metazoa</taxon>
        <taxon>Chordata</taxon>
        <taxon>Craniata</taxon>
        <taxon>Vertebrata</taxon>
        <taxon>Euteleostomi</taxon>
        <taxon>Actinopterygii</taxon>
        <taxon>Polypteriformes</taxon>
        <taxon>Polypteridae</taxon>
        <taxon>Erpetoichthys</taxon>
    </lineage>
</organism>
<dbReference type="PROSITE" id="PS51470">
    <property type="entry name" value="FG_GAP"/>
    <property type="match status" value="3"/>
</dbReference>
<dbReference type="SUPFAM" id="SSF53300">
    <property type="entry name" value="vWA-like"/>
    <property type="match status" value="1"/>
</dbReference>
<dbReference type="Gene3D" id="1.20.5.930">
    <property type="entry name" value="Bicelle-embedded integrin alpha(iib) transmembrane segment"/>
    <property type="match status" value="1"/>
</dbReference>
<keyword evidence="13 16" id="KW-0675">Receptor</keyword>
<dbReference type="InterPro" id="IPR036465">
    <property type="entry name" value="vWFA_dom_sf"/>
</dbReference>
<keyword evidence="11 16" id="KW-0472">Membrane</keyword>
<dbReference type="GO" id="GO:0046872">
    <property type="term" value="F:metal ion binding"/>
    <property type="evidence" value="ECO:0007669"/>
    <property type="project" value="UniProtKB-KW"/>
</dbReference>
<dbReference type="Gene3D" id="2.60.40.1460">
    <property type="entry name" value="Integrin domains. Chain A, domain 2"/>
    <property type="match status" value="1"/>
</dbReference>
<dbReference type="GO" id="GO:0009897">
    <property type="term" value="C:external side of plasma membrane"/>
    <property type="evidence" value="ECO:0007669"/>
    <property type="project" value="TreeGrafter"/>
</dbReference>
<dbReference type="InterPro" id="IPR000413">
    <property type="entry name" value="Integrin_alpha"/>
</dbReference>
<dbReference type="InterPro" id="IPR048633">
    <property type="entry name" value="ITGAX-like_Ig_3"/>
</dbReference>
<feature type="domain" description="VWFA" evidence="18">
    <location>
        <begin position="156"/>
        <end position="330"/>
    </location>
</feature>
<dbReference type="Proteomes" id="UP000694620">
    <property type="component" value="Chromosome 3"/>
</dbReference>
<evidence type="ECO:0000256" key="12">
    <source>
        <dbReference type="ARBA" id="ARBA00023157"/>
    </source>
</evidence>
<dbReference type="InterPro" id="IPR028994">
    <property type="entry name" value="Integrin_alpha_N"/>
</dbReference>
<dbReference type="GO" id="GO:0007160">
    <property type="term" value="P:cell-matrix adhesion"/>
    <property type="evidence" value="ECO:0007669"/>
    <property type="project" value="TreeGrafter"/>
</dbReference>
<dbReference type="PANTHER" id="PTHR23220">
    <property type="entry name" value="INTEGRIN ALPHA"/>
    <property type="match status" value="1"/>
</dbReference>
<dbReference type="PRINTS" id="PR01185">
    <property type="entry name" value="INTEGRINA"/>
</dbReference>
<evidence type="ECO:0000256" key="11">
    <source>
        <dbReference type="ARBA" id="ARBA00023136"/>
    </source>
</evidence>
<dbReference type="PROSITE" id="PS50234">
    <property type="entry name" value="VWFA"/>
    <property type="match status" value="1"/>
</dbReference>
<dbReference type="InterPro" id="IPR002035">
    <property type="entry name" value="VWF_A"/>
</dbReference>
<dbReference type="GO" id="GO:0033627">
    <property type="term" value="P:cell adhesion mediated by integrin"/>
    <property type="evidence" value="ECO:0007669"/>
    <property type="project" value="TreeGrafter"/>
</dbReference>
<dbReference type="Pfam" id="PF20805">
    <property type="entry name" value="Integrin_A_Ig_2"/>
    <property type="match status" value="1"/>
</dbReference>
<feature type="repeat" description="FG-GAP" evidence="15">
    <location>
        <begin position="569"/>
        <end position="629"/>
    </location>
</feature>
<evidence type="ECO:0000256" key="10">
    <source>
        <dbReference type="ARBA" id="ARBA00023037"/>
    </source>
</evidence>
<dbReference type="Pfam" id="PF21520">
    <property type="entry name" value="ITGAX-like_Ig_3"/>
    <property type="match status" value="1"/>
</dbReference>
<evidence type="ECO:0000256" key="6">
    <source>
        <dbReference type="ARBA" id="ARBA00022737"/>
    </source>
</evidence>
<evidence type="ECO:0000256" key="1">
    <source>
        <dbReference type="ARBA" id="ARBA00004479"/>
    </source>
</evidence>
<evidence type="ECO:0000256" key="5">
    <source>
        <dbReference type="ARBA" id="ARBA00022729"/>
    </source>
</evidence>
<dbReference type="Pfam" id="PF00092">
    <property type="entry name" value="VWA"/>
    <property type="match status" value="1"/>
</dbReference>